<keyword evidence="7 9" id="KW-0472">Membrane</keyword>
<evidence type="ECO:0000256" key="4">
    <source>
        <dbReference type="ARBA" id="ARBA00022519"/>
    </source>
</evidence>
<reference evidence="12" key="1">
    <citation type="journal article" date="2019" name="Int. J. Syst. Evol. Microbiol.">
        <title>The Global Catalogue of Microorganisms (GCM) 10K type strain sequencing project: providing services to taxonomists for standard genome sequencing and annotation.</title>
        <authorList>
            <consortium name="The Broad Institute Genomics Platform"/>
            <consortium name="The Broad Institute Genome Sequencing Center for Infectious Disease"/>
            <person name="Wu L."/>
            <person name="Ma J."/>
        </authorList>
    </citation>
    <scope>NUCLEOTIDE SEQUENCE [LARGE SCALE GENOMIC DNA]</scope>
    <source>
        <strain evidence="12">JCM 4738</strain>
    </source>
</reference>
<dbReference type="PANTHER" id="PTHR35011:SF10">
    <property type="entry name" value="TRAP TRANSPORTER SMALL PERMEASE PROTEIN"/>
    <property type="match status" value="1"/>
</dbReference>
<gene>
    <name evidence="11" type="ORF">ACFQQH_03040</name>
</gene>
<evidence type="ECO:0000313" key="11">
    <source>
        <dbReference type="EMBL" id="MFC7364140.1"/>
    </source>
</evidence>
<keyword evidence="4" id="KW-0997">Cell inner membrane</keyword>
<feature type="domain" description="Tripartite ATP-independent periplasmic transporters DctQ component" evidence="10">
    <location>
        <begin position="29"/>
        <end position="155"/>
    </location>
</feature>
<comment type="caution">
    <text evidence="11">The sequence shown here is derived from an EMBL/GenBank/DDBJ whole genome shotgun (WGS) entry which is preliminary data.</text>
</comment>
<feature type="transmembrane region" description="Helical" evidence="9">
    <location>
        <begin position="12"/>
        <end position="35"/>
    </location>
</feature>
<evidence type="ECO:0000313" key="12">
    <source>
        <dbReference type="Proteomes" id="UP001596483"/>
    </source>
</evidence>
<evidence type="ECO:0000256" key="3">
    <source>
        <dbReference type="ARBA" id="ARBA00022475"/>
    </source>
</evidence>
<keyword evidence="3" id="KW-1003">Cell membrane</keyword>
<keyword evidence="12" id="KW-1185">Reference proteome</keyword>
<feature type="transmembrane region" description="Helical" evidence="9">
    <location>
        <begin position="93"/>
        <end position="114"/>
    </location>
</feature>
<accession>A0ABW2NEJ5</accession>
<evidence type="ECO:0000256" key="7">
    <source>
        <dbReference type="ARBA" id="ARBA00023136"/>
    </source>
</evidence>
<protein>
    <submittedName>
        <fullName evidence="11">TRAP transporter small permease</fullName>
    </submittedName>
</protein>
<comment type="similarity">
    <text evidence="8">Belongs to the TRAP transporter small permease family.</text>
</comment>
<name>A0ABW2NEJ5_9BACL</name>
<evidence type="ECO:0000256" key="5">
    <source>
        <dbReference type="ARBA" id="ARBA00022692"/>
    </source>
</evidence>
<dbReference type="Pfam" id="PF04290">
    <property type="entry name" value="DctQ"/>
    <property type="match status" value="1"/>
</dbReference>
<keyword evidence="6 9" id="KW-1133">Transmembrane helix</keyword>
<keyword evidence="5 9" id="KW-0812">Transmembrane</keyword>
<evidence type="ECO:0000256" key="2">
    <source>
        <dbReference type="ARBA" id="ARBA00022448"/>
    </source>
</evidence>
<dbReference type="InterPro" id="IPR007387">
    <property type="entry name" value="TRAP_DctQ"/>
</dbReference>
<evidence type="ECO:0000256" key="9">
    <source>
        <dbReference type="SAM" id="Phobius"/>
    </source>
</evidence>
<sequence length="180" mass="20335">MRTVDQAYRAFHYVKYAGLLLSGTTIFVMMAFIVIDVATRNLMGSSVFGSYEITQYFLMPLAFFPALAYAYGSGIMPKLEMLTNRLKPVLRRNIAILMMGIELVLFSLLTFYGWQYALSGTREQLGFSMKGGIVPYYPILYFIPLGFLLLSVEILFLIIKSFGQKEPALETKLETAEVDA</sequence>
<dbReference type="EMBL" id="JBHTCT010000005">
    <property type="protein sequence ID" value="MFC7364140.1"/>
    <property type="molecule type" value="Genomic_DNA"/>
</dbReference>
<comment type="subcellular location">
    <subcellularLocation>
        <location evidence="1">Cell inner membrane</location>
        <topology evidence="1">Multi-pass membrane protein</topology>
    </subcellularLocation>
</comment>
<evidence type="ECO:0000259" key="10">
    <source>
        <dbReference type="Pfam" id="PF04290"/>
    </source>
</evidence>
<feature type="transmembrane region" description="Helical" evidence="9">
    <location>
        <begin position="134"/>
        <end position="159"/>
    </location>
</feature>
<dbReference type="Proteomes" id="UP001596483">
    <property type="component" value="Unassembled WGS sequence"/>
</dbReference>
<keyword evidence="2" id="KW-0813">Transport</keyword>
<proteinExistence type="inferred from homology"/>
<evidence type="ECO:0000256" key="6">
    <source>
        <dbReference type="ARBA" id="ARBA00022989"/>
    </source>
</evidence>
<feature type="transmembrane region" description="Helical" evidence="9">
    <location>
        <begin position="55"/>
        <end position="72"/>
    </location>
</feature>
<evidence type="ECO:0000256" key="8">
    <source>
        <dbReference type="ARBA" id="ARBA00038436"/>
    </source>
</evidence>
<evidence type="ECO:0000256" key="1">
    <source>
        <dbReference type="ARBA" id="ARBA00004429"/>
    </source>
</evidence>
<dbReference type="RefSeq" id="WP_157296244.1">
    <property type="nucleotide sequence ID" value="NZ_JBHTCT010000005.1"/>
</dbReference>
<dbReference type="PANTHER" id="PTHR35011">
    <property type="entry name" value="2,3-DIKETO-L-GULONATE TRAP TRANSPORTER SMALL PERMEASE PROTEIN YIAM"/>
    <property type="match status" value="1"/>
</dbReference>
<organism evidence="11 12">
    <name type="scientific">Bhargavaea changchunensis</name>
    <dbReference type="NCBI Taxonomy" id="2134037"/>
    <lineage>
        <taxon>Bacteria</taxon>
        <taxon>Bacillati</taxon>
        <taxon>Bacillota</taxon>
        <taxon>Bacilli</taxon>
        <taxon>Bacillales</taxon>
        <taxon>Caryophanaceae</taxon>
        <taxon>Bhargavaea</taxon>
    </lineage>
</organism>
<dbReference type="InterPro" id="IPR055348">
    <property type="entry name" value="DctQ"/>
</dbReference>